<dbReference type="GO" id="GO:0006355">
    <property type="term" value="P:regulation of DNA-templated transcription"/>
    <property type="evidence" value="ECO:0007669"/>
    <property type="project" value="InterPro"/>
</dbReference>
<evidence type="ECO:0000256" key="8">
    <source>
        <dbReference type="RuleBase" id="RU004549"/>
    </source>
</evidence>
<dbReference type="InterPro" id="IPR033389">
    <property type="entry name" value="AUX/IAA_dom"/>
</dbReference>
<evidence type="ECO:0000256" key="1">
    <source>
        <dbReference type="ARBA" id="ARBA00004123"/>
    </source>
</evidence>
<comment type="similarity">
    <text evidence="2 8">Belongs to the Aux/IAA family.</text>
</comment>
<keyword evidence="6 8" id="KW-0539">Nucleus</keyword>
<dbReference type="SUPFAM" id="SSF54277">
    <property type="entry name" value="CAD &amp; PB1 domains"/>
    <property type="match status" value="1"/>
</dbReference>
<comment type="subcellular location">
    <subcellularLocation>
        <location evidence="1 8">Nucleus</location>
    </subcellularLocation>
</comment>
<evidence type="ECO:0000313" key="12">
    <source>
        <dbReference type="Proteomes" id="UP001419268"/>
    </source>
</evidence>
<dbReference type="PROSITE" id="PS51745">
    <property type="entry name" value="PB1"/>
    <property type="match status" value="1"/>
</dbReference>
<dbReference type="Gene3D" id="3.10.20.90">
    <property type="entry name" value="Phosphatidylinositol 3-kinase Catalytic Subunit, Chain A, domain 1"/>
    <property type="match status" value="1"/>
</dbReference>
<evidence type="ECO:0000256" key="9">
    <source>
        <dbReference type="SAM" id="MobiDB-lite"/>
    </source>
</evidence>
<proteinExistence type="inferred from homology"/>
<dbReference type="InterPro" id="IPR003311">
    <property type="entry name" value="AUX_IAA"/>
</dbReference>
<protein>
    <recommendedName>
        <fullName evidence="8">Auxin-responsive protein</fullName>
    </recommendedName>
</protein>
<dbReference type="GO" id="GO:0005634">
    <property type="term" value="C:nucleus"/>
    <property type="evidence" value="ECO:0007669"/>
    <property type="project" value="UniProtKB-SubCell"/>
</dbReference>
<evidence type="ECO:0000259" key="10">
    <source>
        <dbReference type="PROSITE" id="PS51745"/>
    </source>
</evidence>
<reference evidence="11 12" key="1">
    <citation type="submission" date="2024-01" db="EMBL/GenBank/DDBJ databases">
        <title>Genome assemblies of Stephania.</title>
        <authorList>
            <person name="Yang L."/>
        </authorList>
    </citation>
    <scope>NUCLEOTIDE SEQUENCE [LARGE SCALE GENOMIC DNA]</scope>
    <source>
        <strain evidence="11">JXDWG</strain>
        <tissue evidence="11">Leaf</tissue>
    </source>
</reference>
<comment type="function">
    <text evidence="8">Aux/IAA proteins are short-lived transcriptional factors that function as repressors of early auxin response genes at low auxin concentrations.</text>
</comment>
<evidence type="ECO:0000256" key="2">
    <source>
        <dbReference type="ARBA" id="ARBA00006728"/>
    </source>
</evidence>
<dbReference type="FunFam" id="3.10.20.90:FF:000225">
    <property type="entry name" value="Auxin-responsive protein"/>
    <property type="match status" value="1"/>
</dbReference>
<evidence type="ECO:0000256" key="4">
    <source>
        <dbReference type="ARBA" id="ARBA00023015"/>
    </source>
</evidence>
<keyword evidence="4 8" id="KW-0805">Transcription regulation</keyword>
<evidence type="ECO:0000256" key="3">
    <source>
        <dbReference type="ARBA" id="ARBA00022491"/>
    </source>
</evidence>
<dbReference type="AlphaFoldDB" id="A0AAP0KB26"/>
<evidence type="ECO:0000256" key="6">
    <source>
        <dbReference type="ARBA" id="ARBA00023242"/>
    </source>
</evidence>
<dbReference type="Pfam" id="PF02309">
    <property type="entry name" value="AUX_IAA"/>
    <property type="match status" value="1"/>
</dbReference>
<dbReference type="Proteomes" id="UP001419268">
    <property type="component" value="Unassembled WGS sequence"/>
</dbReference>
<dbReference type="PANTHER" id="PTHR31734:SF2">
    <property type="entry name" value="AUXIN-RESPONSIVE PROTEIN IAA26"/>
    <property type="match status" value="1"/>
</dbReference>
<keyword evidence="3 8" id="KW-0678">Repressor</keyword>
<keyword evidence="5 8" id="KW-0804">Transcription</keyword>
<dbReference type="PANTHER" id="PTHR31734">
    <property type="entry name" value="AUXIN-RESPONSIVE PROTEIN IAA17"/>
    <property type="match status" value="1"/>
</dbReference>
<organism evidence="11 12">
    <name type="scientific">Stephania cephalantha</name>
    <dbReference type="NCBI Taxonomy" id="152367"/>
    <lineage>
        <taxon>Eukaryota</taxon>
        <taxon>Viridiplantae</taxon>
        <taxon>Streptophyta</taxon>
        <taxon>Embryophyta</taxon>
        <taxon>Tracheophyta</taxon>
        <taxon>Spermatophyta</taxon>
        <taxon>Magnoliopsida</taxon>
        <taxon>Ranunculales</taxon>
        <taxon>Menispermaceae</taxon>
        <taxon>Menispermoideae</taxon>
        <taxon>Cissampelideae</taxon>
        <taxon>Stephania</taxon>
    </lineage>
</organism>
<evidence type="ECO:0000256" key="7">
    <source>
        <dbReference type="ARBA" id="ARBA00023294"/>
    </source>
</evidence>
<gene>
    <name evidence="11" type="ORF">Scep_008103</name>
</gene>
<evidence type="ECO:0000256" key="5">
    <source>
        <dbReference type="ARBA" id="ARBA00023163"/>
    </source>
</evidence>
<feature type="region of interest" description="Disordered" evidence="9">
    <location>
        <begin position="129"/>
        <end position="165"/>
    </location>
</feature>
<accession>A0AAP0KB26</accession>
<dbReference type="InterPro" id="IPR053793">
    <property type="entry name" value="PB1-like"/>
</dbReference>
<sequence length="328" mass="36447">MDGEGKNKDPYPQLLDLIHKDKEWVVRGEDEKSRFGVSEEKKLELRLGPPGDQDWFINDTENNNNKRNNKNWLMNNTNHKVMCSPWSSSIPQHVKQTYLQTCSTKAVGELQTHQDKNACSASAAAVGASSGPAINTVNNTNNNNNNTSQKRTAPSPVVGWPPIRSSRRNIASNSFSKLSSDQQNEIQGKEGKGKQDVCVKGLFVKINMDGVPIGRKVDLKAYDSYEKLFPAVDELFRGLLAAQRDSPVPGNQSKMAEVKEITGLLDGSGEYTLVYEDNEGDRMLVGDVPWEMFVSTVKRLRVLKRSDLSALHLGSCKQERSPVDSIVK</sequence>
<feature type="compositionally biased region" description="Low complexity" evidence="9">
    <location>
        <begin position="129"/>
        <end position="147"/>
    </location>
</feature>
<keyword evidence="7 8" id="KW-0927">Auxin signaling pathway</keyword>
<feature type="compositionally biased region" description="Polar residues" evidence="9">
    <location>
        <begin position="177"/>
        <end position="186"/>
    </location>
</feature>
<comment type="caution">
    <text evidence="11">The sequence shown here is derived from an EMBL/GenBank/DDBJ whole genome shotgun (WGS) entry which is preliminary data.</text>
</comment>
<dbReference type="EMBL" id="JBBNAG010000003">
    <property type="protein sequence ID" value="KAK9149346.1"/>
    <property type="molecule type" value="Genomic_DNA"/>
</dbReference>
<dbReference type="GO" id="GO:0009734">
    <property type="term" value="P:auxin-activated signaling pathway"/>
    <property type="evidence" value="ECO:0007669"/>
    <property type="project" value="UniProtKB-UniRule"/>
</dbReference>
<feature type="domain" description="PB1" evidence="10">
    <location>
        <begin position="201"/>
        <end position="307"/>
    </location>
</feature>
<evidence type="ECO:0000313" key="11">
    <source>
        <dbReference type="EMBL" id="KAK9149346.1"/>
    </source>
</evidence>
<keyword evidence="12" id="KW-1185">Reference proteome</keyword>
<comment type="subunit">
    <text evidence="8">Homodimers and heterodimers.</text>
</comment>
<feature type="region of interest" description="Disordered" evidence="9">
    <location>
        <begin position="173"/>
        <end position="192"/>
    </location>
</feature>
<name>A0AAP0KB26_9MAGN</name>